<dbReference type="SUPFAM" id="SSF81296">
    <property type="entry name" value="E set domains"/>
    <property type="match status" value="1"/>
</dbReference>
<dbReference type="Gene3D" id="2.70.98.10">
    <property type="match status" value="1"/>
</dbReference>
<organism evidence="7 8">
    <name type="scientific">Oceaniovalibus guishaninsula JLT2003</name>
    <dbReference type="NCBI Taxonomy" id="1231392"/>
    <lineage>
        <taxon>Bacteria</taxon>
        <taxon>Pseudomonadati</taxon>
        <taxon>Pseudomonadota</taxon>
        <taxon>Alphaproteobacteria</taxon>
        <taxon>Rhodobacterales</taxon>
        <taxon>Roseobacteraceae</taxon>
        <taxon>Oceaniovalibus</taxon>
    </lineage>
</organism>
<evidence type="ECO:0000256" key="3">
    <source>
        <dbReference type="ARBA" id="ARBA00009284"/>
    </source>
</evidence>
<sequence length="510" mass="56853">MIDRRSFLALAAACMAARPAGAKERPGVPIRFGPPQPFGPDGLEPVAADLASRPWKARPELPREWTDLTYDQHRLYWFREKDALWNGTDLPVRVDLLHPGLYFRRAVRIDVAEGNEAREILFDLDLYDRTDKAPSLPVDDTVGFSGFRLRSELDRPGIYTEFAVFQGASYFRAIARGLTYGLSARGLAIGTGTPEGEEFPDFTRFVLERPQPGATVLVVHALLDSPSVAGAYRFEISPGDVTGMNVRATLFPRKTLKTVGLAPLTSMFLFDETNRNRFDDYRPAVHDSDGLAILNGNGEPLWRPLANPRELQISAFLDRGVGGFGLMQRPRRFGDYADLEAHYQDRPGLWVTPEGDWGKGAVKLVEIPADREWYDNIVAFWQPADPLEPGVPHRHAYRLDWGADPAPQGDRPELIVTQTRIGASPNGGHVVTVDFQGDDLSDADMAGLVTRVTLSGGTLLATKLQRNPETGGPRLAFTFDAADLKSIEMRAEIDRESRRISEVWLYRWTI</sequence>
<dbReference type="eggNOG" id="COG3131">
    <property type="taxonomic scope" value="Bacteria"/>
</dbReference>
<dbReference type="Pfam" id="PF04349">
    <property type="entry name" value="MdoG"/>
    <property type="match status" value="1"/>
</dbReference>
<accession>K2HC37</accession>
<dbReference type="GO" id="GO:0003824">
    <property type="term" value="F:catalytic activity"/>
    <property type="evidence" value="ECO:0007669"/>
    <property type="project" value="InterPro"/>
</dbReference>
<protein>
    <submittedName>
        <fullName evidence="7">MdoG</fullName>
    </submittedName>
</protein>
<dbReference type="GO" id="GO:0051274">
    <property type="term" value="P:beta-glucan biosynthetic process"/>
    <property type="evidence" value="ECO:0007669"/>
    <property type="project" value="TreeGrafter"/>
</dbReference>
<dbReference type="Proteomes" id="UP000006765">
    <property type="component" value="Unassembled WGS sequence"/>
</dbReference>
<evidence type="ECO:0000259" key="6">
    <source>
        <dbReference type="Pfam" id="PF04349"/>
    </source>
</evidence>
<dbReference type="OrthoDB" id="9777817at2"/>
<evidence type="ECO:0000256" key="2">
    <source>
        <dbReference type="ARBA" id="ARBA00005001"/>
    </source>
</evidence>
<evidence type="ECO:0000256" key="4">
    <source>
        <dbReference type="ARBA" id="ARBA00022729"/>
    </source>
</evidence>
<dbReference type="GO" id="GO:0030288">
    <property type="term" value="C:outer membrane-bounded periplasmic space"/>
    <property type="evidence" value="ECO:0007669"/>
    <property type="project" value="TreeGrafter"/>
</dbReference>
<keyword evidence="8" id="KW-1185">Reference proteome</keyword>
<evidence type="ECO:0000256" key="1">
    <source>
        <dbReference type="ARBA" id="ARBA00004418"/>
    </source>
</evidence>
<comment type="pathway">
    <text evidence="2">Glycan metabolism; osmoregulated periplasmic glucan (OPG) biosynthesis.</text>
</comment>
<reference evidence="7 8" key="1">
    <citation type="journal article" date="2012" name="J. Bacteriol.">
        <title>Draft Genome Sequence of Oceaniovalibus guishaninsula JLT2003T.</title>
        <authorList>
            <person name="Tang K."/>
            <person name="Liu K."/>
            <person name="Jiao N."/>
        </authorList>
    </citation>
    <scope>NUCLEOTIDE SEQUENCE [LARGE SCALE GENOMIC DNA]</scope>
    <source>
        <strain evidence="7 8">JLT2003</strain>
    </source>
</reference>
<evidence type="ECO:0000256" key="5">
    <source>
        <dbReference type="ARBA" id="ARBA00022764"/>
    </source>
</evidence>
<keyword evidence="4" id="KW-0732">Signal</keyword>
<dbReference type="STRING" id="1231392.OCGS_1673"/>
<dbReference type="PATRIC" id="fig|1231392.3.peg.1682"/>
<dbReference type="InterPro" id="IPR013783">
    <property type="entry name" value="Ig-like_fold"/>
</dbReference>
<dbReference type="GO" id="GO:0030246">
    <property type="term" value="F:carbohydrate binding"/>
    <property type="evidence" value="ECO:0007669"/>
    <property type="project" value="InterPro"/>
</dbReference>
<dbReference type="InterPro" id="IPR007444">
    <property type="entry name" value="Glucan_biosyn_MdoG_C"/>
</dbReference>
<dbReference type="Gene3D" id="2.60.40.10">
    <property type="entry name" value="Immunoglobulins"/>
    <property type="match status" value="1"/>
</dbReference>
<dbReference type="RefSeq" id="WP_007426825.1">
    <property type="nucleotide sequence ID" value="NZ_AMGO01000036.1"/>
</dbReference>
<dbReference type="EMBL" id="AMGO01000036">
    <property type="protein sequence ID" value="EKE44157.1"/>
    <property type="molecule type" value="Genomic_DNA"/>
</dbReference>
<feature type="domain" description="Glucan biosynthesis periplasmic MdoG C-terminal" evidence="6">
    <location>
        <begin position="38"/>
        <end position="508"/>
    </location>
</feature>
<dbReference type="PANTHER" id="PTHR30504:SF2">
    <property type="entry name" value="GLUCANS BIOSYNTHESIS PROTEIN G"/>
    <property type="match status" value="1"/>
</dbReference>
<dbReference type="InterPro" id="IPR014438">
    <property type="entry name" value="Glucan_biosyn_MdoG/MdoD"/>
</dbReference>
<comment type="caution">
    <text evidence="7">The sequence shown here is derived from an EMBL/GenBank/DDBJ whole genome shotgun (WGS) entry which is preliminary data.</text>
</comment>
<gene>
    <name evidence="7" type="ORF">OCGS_1673</name>
</gene>
<dbReference type="FunFam" id="2.70.98.10:FF:000001">
    <property type="entry name" value="Glucans biosynthesis protein G"/>
    <property type="match status" value="1"/>
</dbReference>
<dbReference type="PIRSF" id="PIRSF006281">
    <property type="entry name" value="MdoG"/>
    <property type="match status" value="1"/>
</dbReference>
<dbReference type="PANTHER" id="PTHR30504">
    <property type="entry name" value="GLUCANS BIOSYNTHESIS PROTEIN"/>
    <property type="match status" value="1"/>
</dbReference>
<dbReference type="InterPro" id="IPR014756">
    <property type="entry name" value="Ig_E-set"/>
</dbReference>
<proteinExistence type="inferred from homology"/>
<evidence type="ECO:0000313" key="8">
    <source>
        <dbReference type="Proteomes" id="UP000006765"/>
    </source>
</evidence>
<name>K2HC37_9RHOB</name>
<dbReference type="AlphaFoldDB" id="K2HC37"/>
<keyword evidence="5" id="KW-0574">Periplasm</keyword>
<comment type="similarity">
    <text evidence="3">Belongs to the OpgD/OpgG family.</text>
</comment>
<dbReference type="InterPro" id="IPR014718">
    <property type="entry name" value="GH-type_carb-bd"/>
</dbReference>
<dbReference type="SUPFAM" id="SSF74650">
    <property type="entry name" value="Galactose mutarotase-like"/>
    <property type="match status" value="1"/>
</dbReference>
<comment type="subcellular location">
    <subcellularLocation>
        <location evidence="1">Periplasm</location>
    </subcellularLocation>
</comment>
<dbReference type="InterPro" id="IPR011013">
    <property type="entry name" value="Gal_mutarotase_sf_dom"/>
</dbReference>
<dbReference type="UniPathway" id="UPA00637"/>
<evidence type="ECO:0000313" key="7">
    <source>
        <dbReference type="EMBL" id="EKE44157.1"/>
    </source>
</evidence>